<evidence type="ECO:0000256" key="6">
    <source>
        <dbReference type="ARBA" id="ARBA00022556"/>
    </source>
</evidence>
<dbReference type="RefSeq" id="WP_324780902.1">
    <property type="nucleotide sequence ID" value="NZ_CP141769.1"/>
</dbReference>
<proteinExistence type="inferred from homology"/>
<organism evidence="14 15">
    <name type="scientific">Thiobacillus sedimenti</name>
    <dbReference type="NCBI Taxonomy" id="3110231"/>
    <lineage>
        <taxon>Bacteria</taxon>
        <taxon>Pseudomonadati</taxon>
        <taxon>Pseudomonadota</taxon>
        <taxon>Betaproteobacteria</taxon>
        <taxon>Nitrosomonadales</taxon>
        <taxon>Thiobacillaceae</taxon>
        <taxon>Thiobacillus</taxon>
    </lineage>
</organism>
<keyword evidence="7 13" id="KW-0808">Transferase</keyword>
<evidence type="ECO:0000256" key="8">
    <source>
        <dbReference type="ARBA" id="ARBA00022741"/>
    </source>
</evidence>
<dbReference type="GO" id="GO:0009029">
    <property type="term" value="F:lipid-A 4'-kinase activity"/>
    <property type="evidence" value="ECO:0007669"/>
    <property type="project" value="UniProtKB-EC"/>
</dbReference>
<dbReference type="PANTHER" id="PTHR42724:SF1">
    <property type="entry name" value="TETRAACYLDISACCHARIDE 4'-KINASE, MITOCHONDRIAL-RELATED"/>
    <property type="match status" value="1"/>
</dbReference>
<comment type="pathway">
    <text evidence="2 13">Glycolipid biosynthesis; lipid IV(A) biosynthesis; lipid IV(A) from (3R)-3-hydroxytetradecanoyl-[acyl-carrier-protein] and UDP-N-acetyl-alpha-D-glucosamine: step 6/6.</text>
</comment>
<dbReference type="NCBIfam" id="TIGR00682">
    <property type="entry name" value="lpxK"/>
    <property type="match status" value="1"/>
</dbReference>
<gene>
    <name evidence="13 14" type="primary">lpxK</name>
    <name evidence="14" type="ORF">VA613_05740</name>
</gene>
<dbReference type="EC" id="2.7.1.130" evidence="3 13"/>
<keyword evidence="11 13" id="KW-0443">Lipid metabolism</keyword>
<dbReference type="PANTHER" id="PTHR42724">
    <property type="entry name" value="TETRAACYLDISACCHARIDE 4'-KINASE"/>
    <property type="match status" value="1"/>
</dbReference>
<evidence type="ECO:0000256" key="7">
    <source>
        <dbReference type="ARBA" id="ARBA00022679"/>
    </source>
</evidence>
<evidence type="ECO:0000256" key="2">
    <source>
        <dbReference type="ARBA" id="ARBA00004870"/>
    </source>
</evidence>
<dbReference type="EMBL" id="CP141769">
    <property type="protein sequence ID" value="WRS40372.1"/>
    <property type="molecule type" value="Genomic_DNA"/>
</dbReference>
<name>A0ABZ1CM59_9PROT</name>
<keyword evidence="15" id="KW-1185">Reference proteome</keyword>
<comment type="catalytic activity">
    <reaction evidence="13">
        <text>a lipid A disaccharide + ATP = a lipid IVA + ADP + H(+)</text>
        <dbReference type="Rhea" id="RHEA:67840"/>
        <dbReference type="ChEBI" id="CHEBI:15378"/>
        <dbReference type="ChEBI" id="CHEBI:30616"/>
        <dbReference type="ChEBI" id="CHEBI:176343"/>
        <dbReference type="ChEBI" id="CHEBI:176425"/>
        <dbReference type="ChEBI" id="CHEBI:456216"/>
        <dbReference type="EC" id="2.7.1.130"/>
    </reaction>
</comment>
<evidence type="ECO:0000256" key="11">
    <source>
        <dbReference type="ARBA" id="ARBA00023098"/>
    </source>
</evidence>
<dbReference type="InterPro" id="IPR027417">
    <property type="entry name" value="P-loop_NTPase"/>
</dbReference>
<dbReference type="Proteomes" id="UP001334732">
    <property type="component" value="Chromosome"/>
</dbReference>
<comment type="function">
    <text evidence="1 13">Transfers the gamma-phosphate of ATP to the 4'-position of a tetraacyldisaccharide 1-phosphate intermediate (termed DS-1-P) to form tetraacyldisaccharide 1,4'-bis-phosphate (lipid IVA).</text>
</comment>
<protein>
    <recommendedName>
        <fullName evidence="4 13">Tetraacyldisaccharide 4'-kinase</fullName>
        <ecNumber evidence="3 13">2.7.1.130</ecNumber>
    </recommendedName>
    <alternativeName>
        <fullName evidence="12 13">Lipid A 4'-kinase</fullName>
    </alternativeName>
</protein>
<evidence type="ECO:0000256" key="12">
    <source>
        <dbReference type="ARBA" id="ARBA00029757"/>
    </source>
</evidence>
<dbReference type="HAMAP" id="MF_00409">
    <property type="entry name" value="LpxK"/>
    <property type="match status" value="1"/>
</dbReference>
<evidence type="ECO:0000313" key="14">
    <source>
        <dbReference type="EMBL" id="WRS40372.1"/>
    </source>
</evidence>
<evidence type="ECO:0000256" key="5">
    <source>
        <dbReference type="ARBA" id="ARBA00022516"/>
    </source>
</evidence>
<evidence type="ECO:0000256" key="10">
    <source>
        <dbReference type="ARBA" id="ARBA00022840"/>
    </source>
</evidence>
<evidence type="ECO:0000256" key="9">
    <source>
        <dbReference type="ARBA" id="ARBA00022777"/>
    </source>
</evidence>
<feature type="binding site" evidence="13">
    <location>
        <begin position="57"/>
        <end position="64"/>
    </location>
    <ligand>
        <name>ATP</name>
        <dbReference type="ChEBI" id="CHEBI:30616"/>
    </ligand>
</feature>
<evidence type="ECO:0000256" key="1">
    <source>
        <dbReference type="ARBA" id="ARBA00002274"/>
    </source>
</evidence>
<dbReference type="InterPro" id="IPR003758">
    <property type="entry name" value="LpxK"/>
</dbReference>
<keyword evidence="8 13" id="KW-0547">Nucleotide-binding</keyword>
<sequence>MFSLQHAWTRRGVLAVLLLPLALPFAALSALRRQAYRRGWLRAVAVGVPVIVVGNITAGGSGKTPLVIWLVAWLRGQGFRPGVVSRGYGGSARGCVDVEDDSDPAVVGDEPALIRHKAGVPVVVGRDRVAAARTLLERHPGIDVIVSDDGLQHYRLRRDVELAVVDAASGLGNGWPLPAGPLREPPARLREVDAVVQVVRGAAPPRRLGARAAWRVDYRPGQAYRLRTPHEKRALRELPQRDWLAATGIGRPHGFFAMLDAQGLRYRPRAFADHHAFRPQDLPADGAVLMTEKDAVKCRAFAGPDWWAIELDVAPEAGFTRWLLARLKQQDAGARGPREEGHEEF</sequence>
<evidence type="ECO:0000256" key="3">
    <source>
        <dbReference type="ARBA" id="ARBA00012071"/>
    </source>
</evidence>
<dbReference type="SUPFAM" id="SSF52540">
    <property type="entry name" value="P-loop containing nucleoside triphosphate hydrolases"/>
    <property type="match status" value="1"/>
</dbReference>
<keyword evidence="5 13" id="KW-0444">Lipid biosynthesis</keyword>
<reference evidence="14 15" key="1">
    <citation type="submission" date="2023-12" db="EMBL/GenBank/DDBJ databases">
        <title>Thiobacillus sedimentum sp. nov., a chemolithoautotrophic sulfur-oxidizing bacterium isolated from freshwater sediment.</title>
        <authorList>
            <person name="Luo J."/>
            <person name="Dai C."/>
        </authorList>
    </citation>
    <scope>NUCLEOTIDE SEQUENCE [LARGE SCALE GENOMIC DNA]</scope>
    <source>
        <strain evidence="14 15">SCUT-2</strain>
    </source>
</reference>
<accession>A0ABZ1CM59</accession>
<evidence type="ECO:0000256" key="4">
    <source>
        <dbReference type="ARBA" id="ARBA00016436"/>
    </source>
</evidence>
<evidence type="ECO:0000256" key="13">
    <source>
        <dbReference type="HAMAP-Rule" id="MF_00409"/>
    </source>
</evidence>
<dbReference type="Pfam" id="PF02606">
    <property type="entry name" value="LpxK"/>
    <property type="match status" value="1"/>
</dbReference>
<evidence type="ECO:0000313" key="15">
    <source>
        <dbReference type="Proteomes" id="UP001334732"/>
    </source>
</evidence>
<comment type="similarity">
    <text evidence="13">Belongs to the LpxK family.</text>
</comment>
<keyword evidence="6 13" id="KW-0441">Lipid A biosynthesis</keyword>
<keyword evidence="9 13" id="KW-0418">Kinase</keyword>
<keyword evidence="10 13" id="KW-0067">ATP-binding</keyword>